<dbReference type="GO" id="GO:0004382">
    <property type="term" value="F:GDP phosphatase activity"/>
    <property type="evidence" value="ECO:0007669"/>
    <property type="project" value="TreeGrafter"/>
</dbReference>
<dbReference type="Gene3D" id="2.120.10.100">
    <property type="entry name" value="Apyrase"/>
    <property type="match status" value="1"/>
</dbReference>
<dbReference type="GO" id="GO:0030166">
    <property type="term" value="P:proteoglycan biosynthetic process"/>
    <property type="evidence" value="ECO:0007669"/>
    <property type="project" value="TreeGrafter"/>
</dbReference>
<dbReference type="GO" id="GO:0005509">
    <property type="term" value="F:calcium ion binding"/>
    <property type="evidence" value="ECO:0007669"/>
    <property type="project" value="InterPro"/>
</dbReference>
<dbReference type="Pfam" id="PF06079">
    <property type="entry name" value="Apyrase"/>
    <property type="match status" value="1"/>
</dbReference>
<dbReference type="Proteomes" id="UP000887564">
    <property type="component" value="Unplaced"/>
</dbReference>
<feature type="binding site" evidence="6">
    <location>
        <position position="28"/>
    </location>
    <ligand>
        <name>Ca(2+)</name>
        <dbReference type="ChEBI" id="CHEBI:29108"/>
    </ligand>
</feature>
<evidence type="ECO:0000256" key="1">
    <source>
        <dbReference type="ARBA" id="ARBA00001913"/>
    </source>
</evidence>
<keyword evidence="4 6" id="KW-0106">Calcium</keyword>
<evidence type="ECO:0000256" key="5">
    <source>
        <dbReference type="ARBA" id="ARBA00025738"/>
    </source>
</evidence>
<evidence type="ECO:0000313" key="8">
    <source>
        <dbReference type="WBParaSite" id="PEQ_0000112801-mRNA-1"/>
    </source>
</evidence>
<comment type="cofactor">
    <cofactor evidence="1 6">
        <name>Ca(2+)</name>
        <dbReference type="ChEBI" id="CHEBI:29108"/>
    </cofactor>
</comment>
<dbReference type="GO" id="GO:0045134">
    <property type="term" value="F:UDP phosphatase activity"/>
    <property type="evidence" value="ECO:0007669"/>
    <property type="project" value="TreeGrafter"/>
</dbReference>
<dbReference type="SUPFAM" id="SSF101887">
    <property type="entry name" value="Apyrase"/>
    <property type="match status" value="1"/>
</dbReference>
<comment type="similarity">
    <text evidence="5">Belongs to the apyrase family.</text>
</comment>
<dbReference type="InterPro" id="IPR009283">
    <property type="entry name" value="Apyrase"/>
</dbReference>
<name>A0A914R4D5_PAREQ</name>
<evidence type="ECO:0000256" key="4">
    <source>
        <dbReference type="ARBA" id="ARBA00022837"/>
    </source>
</evidence>
<dbReference type="InterPro" id="IPR036258">
    <property type="entry name" value="Apyrase_sf"/>
</dbReference>
<evidence type="ECO:0000313" key="7">
    <source>
        <dbReference type="Proteomes" id="UP000887564"/>
    </source>
</evidence>
<dbReference type="PANTHER" id="PTHR13023">
    <property type="entry name" value="APYRASE"/>
    <property type="match status" value="1"/>
</dbReference>
<keyword evidence="7" id="KW-1185">Reference proteome</keyword>
<keyword evidence="2 6" id="KW-0479">Metal-binding</keyword>
<keyword evidence="3" id="KW-0378">Hydrolase</keyword>
<feature type="binding site" evidence="6">
    <location>
        <position position="75"/>
    </location>
    <ligand>
        <name>Ca(2+)</name>
        <dbReference type="ChEBI" id="CHEBI:29108"/>
    </ligand>
</feature>
<dbReference type="PANTHER" id="PTHR13023:SF3">
    <property type="entry name" value="SOLUBLE CALCIUM-ACTIVATED NUCLEOTIDASE 1"/>
    <property type="match status" value="1"/>
</dbReference>
<organism evidence="7 8">
    <name type="scientific">Parascaris equorum</name>
    <name type="common">Equine roundworm</name>
    <dbReference type="NCBI Taxonomy" id="6256"/>
    <lineage>
        <taxon>Eukaryota</taxon>
        <taxon>Metazoa</taxon>
        <taxon>Ecdysozoa</taxon>
        <taxon>Nematoda</taxon>
        <taxon>Chromadorea</taxon>
        <taxon>Rhabditida</taxon>
        <taxon>Spirurina</taxon>
        <taxon>Ascaridomorpha</taxon>
        <taxon>Ascaridoidea</taxon>
        <taxon>Ascarididae</taxon>
        <taxon>Parascaris</taxon>
    </lineage>
</organism>
<evidence type="ECO:0000256" key="2">
    <source>
        <dbReference type="ARBA" id="ARBA00022723"/>
    </source>
</evidence>
<reference evidence="8" key="1">
    <citation type="submission" date="2022-11" db="UniProtKB">
        <authorList>
            <consortium name="WormBaseParasite"/>
        </authorList>
    </citation>
    <scope>IDENTIFICATION</scope>
</reference>
<dbReference type="WBParaSite" id="PEQ_0000112801-mRNA-1">
    <property type="protein sequence ID" value="PEQ_0000112801-mRNA-1"/>
    <property type="gene ID" value="PEQ_0000112801"/>
</dbReference>
<evidence type="ECO:0000256" key="6">
    <source>
        <dbReference type="PIRSR" id="PIRSR609283-1"/>
    </source>
</evidence>
<dbReference type="AlphaFoldDB" id="A0A914R4D5"/>
<evidence type="ECO:0000256" key="3">
    <source>
        <dbReference type="ARBA" id="ARBA00022801"/>
    </source>
</evidence>
<accession>A0A914R4D5</accession>
<protein>
    <submittedName>
        <fullName evidence="8">Uncharacterized protein</fullName>
    </submittedName>
</protein>
<proteinExistence type="inferred from homology"/>
<sequence length="137" mass="15251">MQCHNQAGSLKIILRSSLAAGGRSMELSDLVIFDGNLLSIDDRTGIVYKIVGDKAMPWVLLVDGAGNETKGFKGEWLTVKDGELWAGGLGKEWTTTEDYALFFDGDEASSHQLTMTLWQFCRMNLTNFGSFPFFYTH</sequence>
<feature type="binding site" evidence="6">
    <location>
        <position position="29"/>
    </location>
    <ligand>
        <name>Ca(2+)</name>
        <dbReference type="ChEBI" id="CHEBI:29108"/>
    </ligand>
</feature>